<evidence type="ECO:0000256" key="2">
    <source>
        <dbReference type="ARBA" id="ARBA00008664"/>
    </source>
</evidence>
<comment type="caution">
    <text evidence="8">The sequence shown here is derived from an EMBL/GenBank/DDBJ whole genome shotgun (WGS) entry which is preliminary data.</text>
</comment>
<keyword evidence="5" id="KW-0442">Lipid degradation</keyword>
<sequence>MVFMFALSPILPAGLSFSGPFRRTRVQLLTDLTYLSEGSTVTEQSIFEAIFEVIEGAQAYLVLDLFLFNGDYPAGRDYPQLSKSVVDTLIARKRRSPELPILVITDPINTFYGASVRSHFARLEKAGIELVFTDLDRLPDSNPGYSFLYRRLAGRSSALSRFTLPNVLAPGKERMGLDSYARLFNFKANHRKVVLSEREAVVSSANPHDASAPNANFGFRVDGAVLADLLASERAVYEFSAPGGTFFTALLPEDGAVAGTVPEVAAAPGAGNGEGHLAEVSLRTEGGIKEAVLELLARARPGDLLVMGMFYLAEQELLATLKETANRGVTVQVILDKNKDAFGRSKTGLPNLPVAFELAVAKIEVRWAATHGEQYHPKFLGLIAENQTQILAGSGNFTRRNISNFNLETSLLVRSESPELQREFLDYWQRQWNNQDALFTEPLSAYKKPKPWDSTLYRFQEKTGLGTF</sequence>
<protein>
    <recommendedName>
        <fullName evidence="3">phospholipase D</fullName>
        <ecNumber evidence="3">3.1.4.4</ecNumber>
    </recommendedName>
</protein>
<gene>
    <name evidence="8" type="ORF">GCM10007359_18130</name>
</gene>
<dbReference type="PANTHER" id="PTHR43856:SF1">
    <property type="entry name" value="MITOCHONDRIAL CARDIOLIPIN HYDROLASE"/>
    <property type="match status" value="1"/>
</dbReference>
<dbReference type="PANTHER" id="PTHR43856">
    <property type="entry name" value="CARDIOLIPIN HYDROLASE"/>
    <property type="match status" value="1"/>
</dbReference>
<accession>A0A917IWX6</accession>
<dbReference type="EC" id="3.1.4.4" evidence="3"/>
<evidence type="ECO:0000313" key="9">
    <source>
        <dbReference type="Proteomes" id="UP000600171"/>
    </source>
</evidence>
<dbReference type="InterPro" id="IPR051406">
    <property type="entry name" value="PLD_domain"/>
</dbReference>
<dbReference type="EMBL" id="BMDC01000003">
    <property type="protein sequence ID" value="GGH65158.1"/>
    <property type="molecule type" value="Genomic_DNA"/>
</dbReference>
<organism evidence="8 9">
    <name type="scientific">Rothia aerolata</name>
    <dbReference type="NCBI Taxonomy" id="1812262"/>
    <lineage>
        <taxon>Bacteria</taxon>
        <taxon>Bacillati</taxon>
        <taxon>Actinomycetota</taxon>
        <taxon>Actinomycetes</taxon>
        <taxon>Micrococcales</taxon>
        <taxon>Micrococcaceae</taxon>
        <taxon>Rothia</taxon>
    </lineage>
</organism>
<proteinExistence type="inferred from homology"/>
<evidence type="ECO:0000256" key="5">
    <source>
        <dbReference type="ARBA" id="ARBA00022963"/>
    </source>
</evidence>
<evidence type="ECO:0000256" key="4">
    <source>
        <dbReference type="ARBA" id="ARBA00022801"/>
    </source>
</evidence>
<dbReference type="AlphaFoldDB" id="A0A917IWX6"/>
<keyword evidence="9" id="KW-1185">Reference proteome</keyword>
<feature type="domain" description="Phospholipase D-like" evidence="7">
    <location>
        <begin position="294"/>
        <end position="432"/>
    </location>
</feature>
<evidence type="ECO:0000256" key="3">
    <source>
        <dbReference type="ARBA" id="ARBA00012027"/>
    </source>
</evidence>
<dbReference type="InterPro" id="IPR025202">
    <property type="entry name" value="PLD-like_dom"/>
</dbReference>
<evidence type="ECO:0000313" key="8">
    <source>
        <dbReference type="EMBL" id="GGH65158.1"/>
    </source>
</evidence>
<dbReference type="GO" id="GO:0016042">
    <property type="term" value="P:lipid catabolic process"/>
    <property type="evidence" value="ECO:0007669"/>
    <property type="project" value="UniProtKB-KW"/>
</dbReference>
<comment type="catalytic activity">
    <reaction evidence="1">
        <text>a 1,2-diacyl-sn-glycero-3-phosphocholine + H2O = a 1,2-diacyl-sn-glycero-3-phosphate + choline + H(+)</text>
        <dbReference type="Rhea" id="RHEA:14445"/>
        <dbReference type="ChEBI" id="CHEBI:15354"/>
        <dbReference type="ChEBI" id="CHEBI:15377"/>
        <dbReference type="ChEBI" id="CHEBI:15378"/>
        <dbReference type="ChEBI" id="CHEBI:57643"/>
        <dbReference type="ChEBI" id="CHEBI:58608"/>
        <dbReference type="EC" id="3.1.4.4"/>
    </reaction>
</comment>
<keyword evidence="4" id="KW-0378">Hydrolase</keyword>
<reference evidence="8 9" key="1">
    <citation type="journal article" date="2014" name="Int. J. Syst. Evol. Microbiol.">
        <title>Complete genome sequence of Corynebacterium casei LMG S-19264T (=DSM 44701T), isolated from a smear-ripened cheese.</title>
        <authorList>
            <consortium name="US DOE Joint Genome Institute (JGI-PGF)"/>
            <person name="Walter F."/>
            <person name="Albersmeier A."/>
            <person name="Kalinowski J."/>
            <person name="Ruckert C."/>
        </authorList>
    </citation>
    <scope>NUCLEOTIDE SEQUENCE [LARGE SCALE GENOMIC DNA]</scope>
    <source>
        <strain evidence="8 9">CCM 8669</strain>
    </source>
</reference>
<keyword evidence="6" id="KW-0443">Lipid metabolism</keyword>
<evidence type="ECO:0000256" key="6">
    <source>
        <dbReference type="ARBA" id="ARBA00023098"/>
    </source>
</evidence>
<comment type="similarity">
    <text evidence="2">Belongs to the phospholipase D family.</text>
</comment>
<dbReference type="SUPFAM" id="SSF56024">
    <property type="entry name" value="Phospholipase D/nuclease"/>
    <property type="match status" value="2"/>
</dbReference>
<dbReference type="GO" id="GO:0004630">
    <property type="term" value="F:phospholipase D activity"/>
    <property type="evidence" value="ECO:0007669"/>
    <property type="project" value="UniProtKB-EC"/>
</dbReference>
<dbReference type="Pfam" id="PF13091">
    <property type="entry name" value="PLDc_2"/>
    <property type="match status" value="1"/>
</dbReference>
<evidence type="ECO:0000256" key="1">
    <source>
        <dbReference type="ARBA" id="ARBA00000798"/>
    </source>
</evidence>
<dbReference type="GO" id="GO:0016891">
    <property type="term" value="F:RNA endonuclease activity producing 5'-phosphomonoesters, hydrolytic mechanism"/>
    <property type="evidence" value="ECO:0007669"/>
    <property type="project" value="TreeGrafter"/>
</dbReference>
<dbReference type="Proteomes" id="UP000600171">
    <property type="component" value="Unassembled WGS sequence"/>
</dbReference>
<name>A0A917IWX6_9MICC</name>
<evidence type="ECO:0000259" key="7">
    <source>
        <dbReference type="Pfam" id="PF13091"/>
    </source>
</evidence>
<dbReference type="Gene3D" id="3.30.870.10">
    <property type="entry name" value="Endonuclease Chain A"/>
    <property type="match status" value="2"/>
</dbReference>